<sequence length="310" mass="34442">MTREETTDENQRTDHRLGLQSVNYHGERKCYNCNVYGHIARDCPELKRPLKCQRCQATDHTQRNCQALLHNETNVVGELPCTGAGHVLLKEVMFNDDFALVGLIDTGSSGCLLRASAAARCGIEMVQEPTELYGFGSQHVPVTRSLGHCKGKITIDGVVAENIPVLIVPDDAQRVDILVGRTFTELPFVTYAKVGSTFRFYHLNDCPFVHLTSPAQQPHLHVRAREETRLQKNTVNCVTTSTDPSVTRPIVSRHCGRDMPPEMPREMTAVVDHTEHNGLDVNLNKDADKSASKSSIFMAKFLWSGISTAC</sequence>
<evidence type="ECO:0000313" key="3">
    <source>
        <dbReference type="EMBL" id="JAA55963.1"/>
    </source>
</evidence>
<dbReference type="AlphaFoldDB" id="L7LYK8"/>
<dbReference type="Gene3D" id="4.10.60.10">
    <property type="entry name" value="Zinc finger, CCHC-type"/>
    <property type="match status" value="1"/>
</dbReference>
<dbReference type="SUPFAM" id="SSF57756">
    <property type="entry name" value="Retrovirus zinc finger-like domains"/>
    <property type="match status" value="1"/>
</dbReference>
<dbReference type="Gene3D" id="2.40.70.10">
    <property type="entry name" value="Acid Proteases"/>
    <property type="match status" value="1"/>
</dbReference>
<name>L7LYK8_RHIPC</name>
<keyword evidence="1" id="KW-0862">Zinc</keyword>
<feature type="domain" description="CCHC-type" evidence="2">
    <location>
        <begin position="28"/>
        <end position="45"/>
    </location>
</feature>
<dbReference type="InterPro" id="IPR036875">
    <property type="entry name" value="Znf_CCHC_sf"/>
</dbReference>
<evidence type="ECO:0000259" key="2">
    <source>
        <dbReference type="PROSITE" id="PS50158"/>
    </source>
</evidence>
<reference evidence="3" key="2">
    <citation type="journal article" date="2015" name="J. Proteomics">
        <title>Sexual differences in the sialomes of the zebra tick, Rhipicephalus pulchellus.</title>
        <authorList>
            <person name="Tan A.W."/>
            <person name="Francischetti I.M."/>
            <person name="Slovak M."/>
            <person name="Kini R.M."/>
            <person name="Ribeiro J.M."/>
        </authorList>
    </citation>
    <scope>NUCLEOTIDE SEQUENCE</scope>
    <source>
        <tissue evidence="3">Salivary gland</tissue>
    </source>
</reference>
<dbReference type="GO" id="GO:0008270">
    <property type="term" value="F:zinc ion binding"/>
    <property type="evidence" value="ECO:0007669"/>
    <property type="project" value="UniProtKB-KW"/>
</dbReference>
<dbReference type="EMBL" id="GACK01009071">
    <property type="protein sequence ID" value="JAA55963.1"/>
    <property type="molecule type" value="mRNA"/>
</dbReference>
<dbReference type="InterPro" id="IPR001878">
    <property type="entry name" value="Znf_CCHC"/>
</dbReference>
<dbReference type="InterPro" id="IPR021109">
    <property type="entry name" value="Peptidase_aspartic_dom_sf"/>
</dbReference>
<keyword evidence="1" id="KW-0863">Zinc-finger</keyword>
<protein>
    <submittedName>
        <fullName evidence="3">Putative e3 ubiquitin ligase</fullName>
    </submittedName>
</protein>
<dbReference type="Pfam" id="PF00098">
    <property type="entry name" value="zf-CCHC"/>
    <property type="match status" value="1"/>
</dbReference>
<accession>L7LYK8</accession>
<proteinExistence type="evidence at transcript level"/>
<evidence type="ECO:0000256" key="1">
    <source>
        <dbReference type="PROSITE-ProRule" id="PRU00047"/>
    </source>
</evidence>
<keyword evidence="3" id="KW-0436">Ligase</keyword>
<organism evidence="3">
    <name type="scientific">Rhipicephalus pulchellus</name>
    <name type="common">Yellow backed tick</name>
    <name type="synonym">Dermacentor pulchellus</name>
    <dbReference type="NCBI Taxonomy" id="72859"/>
    <lineage>
        <taxon>Eukaryota</taxon>
        <taxon>Metazoa</taxon>
        <taxon>Ecdysozoa</taxon>
        <taxon>Arthropoda</taxon>
        <taxon>Chelicerata</taxon>
        <taxon>Arachnida</taxon>
        <taxon>Acari</taxon>
        <taxon>Parasitiformes</taxon>
        <taxon>Ixodida</taxon>
        <taxon>Ixodoidea</taxon>
        <taxon>Ixodidae</taxon>
        <taxon>Rhipicephalinae</taxon>
        <taxon>Rhipicephalus</taxon>
        <taxon>Rhipicephalus</taxon>
    </lineage>
</organism>
<dbReference type="GO" id="GO:0016874">
    <property type="term" value="F:ligase activity"/>
    <property type="evidence" value="ECO:0007669"/>
    <property type="project" value="UniProtKB-KW"/>
</dbReference>
<reference evidence="3" key="1">
    <citation type="submission" date="2012-11" db="EMBL/GenBank/DDBJ databases">
        <authorList>
            <person name="Lucero-Rivera Y.E."/>
            <person name="Tovar-Ramirez D."/>
        </authorList>
    </citation>
    <scope>NUCLEOTIDE SEQUENCE</scope>
    <source>
        <tissue evidence="3">Salivary gland</tissue>
    </source>
</reference>
<dbReference type="Pfam" id="PF13650">
    <property type="entry name" value="Asp_protease_2"/>
    <property type="match status" value="1"/>
</dbReference>
<dbReference type="PROSITE" id="PS50158">
    <property type="entry name" value="ZF_CCHC"/>
    <property type="match status" value="1"/>
</dbReference>
<keyword evidence="1" id="KW-0479">Metal-binding</keyword>
<dbReference type="SMART" id="SM00343">
    <property type="entry name" value="ZnF_C2HC"/>
    <property type="match status" value="2"/>
</dbReference>
<dbReference type="GO" id="GO:0003676">
    <property type="term" value="F:nucleic acid binding"/>
    <property type="evidence" value="ECO:0007669"/>
    <property type="project" value="InterPro"/>
</dbReference>